<dbReference type="OrthoDB" id="5297467at2"/>
<sequence length="150" mass="16807">MFDVLVYLYEHYWRPDAFPEADLLTRKLSAVGFEAEEISEALTWLEGLTQAASTEPIQPQSSSVRIYSSVELEHMGPEALGFLQFLESAGVLSASQREMILDRMLAISGAPVSLEDLKVIVLMVFWSMGEEPDALILDELFAEEGERVLH</sequence>
<comment type="similarity">
    <text evidence="1">Belongs to the Smg family.</text>
</comment>
<keyword evidence="3" id="KW-1185">Reference proteome</keyword>
<dbReference type="Proteomes" id="UP000269265">
    <property type="component" value="Unassembled WGS sequence"/>
</dbReference>
<accession>A0A3R8T2X5</accession>
<protein>
    <recommendedName>
        <fullName evidence="1">Protein Smg homolog</fullName>
    </recommendedName>
</protein>
<dbReference type="PANTHER" id="PTHR38692:SF1">
    <property type="entry name" value="PROTEIN SMG"/>
    <property type="match status" value="1"/>
</dbReference>
<dbReference type="AlphaFoldDB" id="A0A3R8T2X5"/>
<dbReference type="Pfam" id="PF04361">
    <property type="entry name" value="DUF494"/>
    <property type="match status" value="1"/>
</dbReference>
<proteinExistence type="inferred from homology"/>
<name>A0A3R8T2X5_9BURK</name>
<dbReference type="InterPro" id="IPR007456">
    <property type="entry name" value="Smg"/>
</dbReference>
<evidence type="ECO:0000313" key="3">
    <source>
        <dbReference type="Proteomes" id="UP000269265"/>
    </source>
</evidence>
<organism evidence="2 3">
    <name type="scientific">Aquabacterium soli</name>
    <dbReference type="NCBI Taxonomy" id="2493092"/>
    <lineage>
        <taxon>Bacteria</taxon>
        <taxon>Pseudomonadati</taxon>
        <taxon>Pseudomonadota</taxon>
        <taxon>Betaproteobacteria</taxon>
        <taxon>Burkholderiales</taxon>
        <taxon>Aquabacterium</taxon>
    </lineage>
</organism>
<dbReference type="RefSeq" id="WP_125242680.1">
    <property type="nucleotide sequence ID" value="NZ_RSED01000005.1"/>
</dbReference>
<evidence type="ECO:0000313" key="2">
    <source>
        <dbReference type="EMBL" id="RRS04862.1"/>
    </source>
</evidence>
<comment type="caution">
    <text evidence="2">The sequence shown here is derived from an EMBL/GenBank/DDBJ whole genome shotgun (WGS) entry which is preliminary data.</text>
</comment>
<evidence type="ECO:0000256" key="1">
    <source>
        <dbReference type="HAMAP-Rule" id="MF_00598"/>
    </source>
</evidence>
<dbReference type="EMBL" id="RSED01000005">
    <property type="protein sequence ID" value="RRS04862.1"/>
    <property type="molecule type" value="Genomic_DNA"/>
</dbReference>
<dbReference type="HAMAP" id="MF_00598">
    <property type="entry name" value="Smg"/>
    <property type="match status" value="1"/>
</dbReference>
<reference evidence="2 3" key="1">
    <citation type="submission" date="2018-12" db="EMBL/GenBank/DDBJ databases">
        <title>The whole draft genome of Aquabacterium sp. SJQ9.</title>
        <authorList>
            <person name="Sun L."/>
            <person name="Gao X."/>
            <person name="Chen W."/>
            <person name="Huang K."/>
        </authorList>
    </citation>
    <scope>NUCLEOTIDE SEQUENCE [LARGE SCALE GENOMIC DNA]</scope>
    <source>
        <strain evidence="2 3">SJQ9</strain>
    </source>
</reference>
<gene>
    <name evidence="1" type="primary">smg</name>
    <name evidence="2" type="ORF">EIP75_07750</name>
</gene>
<dbReference type="PANTHER" id="PTHR38692">
    <property type="entry name" value="PROTEIN SMG"/>
    <property type="match status" value="1"/>
</dbReference>